<evidence type="ECO:0000256" key="1">
    <source>
        <dbReference type="SAM" id="Phobius"/>
    </source>
</evidence>
<keyword evidence="1" id="KW-0472">Membrane</keyword>
<feature type="transmembrane region" description="Helical" evidence="1">
    <location>
        <begin position="165"/>
        <end position="185"/>
    </location>
</feature>
<gene>
    <name evidence="2" type="ORF">KTS45_13105</name>
</gene>
<dbReference type="AlphaFoldDB" id="A0A8J8C434"/>
<evidence type="ECO:0000313" key="3">
    <source>
        <dbReference type="Proteomes" id="UP000766550"/>
    </source>
</evidence>
<dbReference type="EMBL" id="JAHQXF010000002">
    <property type="protein sequence ID" value="MBV0925136.1"/>
    <property type="molecule type" value="Genomic_DNA"/>
</dbReference>
<dbReference type="Gene3D" id="3.40.50.12370">
    <property type="match status" value="1"/>
</dbReference>
<keyword evidence="1" id="KW-0812">Transmembrane</keyword>
<name>A0A8J8C434_9EURY</name>
<proteinExistence type="predicted"/>
<dbReference type="OrthoDB" id="213658at2157"/>
<protein>
    <submittedName>
        <fullName evidence="2">HPP family protein</fullName>
    </submittedName>
</protein>
<evidence type="ECO:0000313" key="2">
    <source>
        <dbReference type="EMBL" id="MBV0925136.1"/>
    </source>
</evidence>
<dbReference type="RefSeq" id="WP_162317975.1">
    <property type="nucleotide sequence ID" value="NZ_JAHQXF010000002.1"/>
</dbReference>
<sequence length="484" mass="52618">MLEQLTRRFRAAAARARRVERRELREFRRWAETTDHIVHLSVLVFVPLLIGLVTAVSNVVPTLSFLLFPPLASGTHTLFADPRGKYSEPGRFVGGLTIGAMCGLGALWVSNTVLNGPQGQFQVAAGAATLAVLATGLITWPLDIEEPSAYSTALLTLLVQPSQRMPFVGSIFLASSLVALVFVVWRDRFYDRRATVLYKSTTGDDHVLVPMRGDSAGATAMLAARLAAAHDAGKVVLLDIVDDPEAAETERALLNGPLRQRNASTADLAGEDVSDAIRDEVDRLETRAWEVETRVGVPCQVVVAASDEPAAATTLRAADDANCDLIAAPYESEHGALTPYLRQLFRGDTDVLVHRSRNGRTRWKRVLVPVRRASDVAHNMVDFAIRLAGASGRVAVATCIGESGDRRRAESMLMDLVEPFDAPIETRGARTDIQSFLVDTGSEYDLVIIGASQDRSAASRFIAPPTFERLQDIDTDVAIVDRSH</sequence>
<feature type="transmembrane region" description="Helical" evidence="1">
    <location>
        <begin position="121"/>
        <end position="142"/>
    </location>
</feature>
<keyword evidence="1" id="KW-1133">Transmembrane helix</keyword>
<accession>A0A8J8C434</accession>
<organism evidence="2 3">
    <name type="scientific">Haloarcula limicola</name>
    <dbReference type="NCBI Taxonomy" id="1429915"/>
    <lineage>
        <taxon>Archaea</taxon>
        <taxon>Methanobacteriati</taxon>
        <taxon>Methanobacteriota</taxon>
        <taxon>Stenosarchaea group</taxon>
        <taxon>Halobacteria</taxon>
        <taxon>Halobacteriales</taxon>
        <taxon>Haloarculaceae</taxon>
        <taxon>Haloarcula</taxon>
    </lineage>
</organism>
<comment type="caution">
    <text evidence="2">The sequence shown here is derived from an EMBL/GenBank/DDBJ whole genome shotgun (WGS) entry which is preliminary data.</text>
</comment>
<keyword evidence="3" id="KW-1185">Reference proteome</keyword>
<dbReference type="Proteomes" id="UP000766550">
    <property type="component" value="Unassembled WGS sequence"/>
</dbReference>
<dbReference type="SUPFAM" id="SSF52402">
    <property type="entry name" value="Adenine nucleotide alpha hydrolases-like"/>
    <property type="match status" value="1"/>
</dbReference>
<dbReference type="InterPro" id="IPR014729">
    <property type="entry name" value="Rossmann-like_a/b/a_fold"/>
</dbReference>
<feature type="transmembrane region" description="Helical" evidence="1">
    <location>
        <begin position="92"/>
        <end position="109"/>
    </location>
</feature>
<feature type="transmembrane region" description="Helical" evidence="1">
    <location>
        <begin position="37"/>
        <end position="60"/>
    </location>
</feature>
<reference evidence="2 3" key="1">
    <citation type="submission" date="2021-06" db="EMBL/GenBank/DDBJ databases">
        <title>New haloarchaea isolates fom saline soil.</title>
        <authorList>
            <person name="Duran-Viseras A."/>
            <person name="Sanchez-Porro C.S."/>
            <person name="Ventosa A."/>
        </authorList>
    </citation>
    <scope>NUCLEOTIDE SEQUENCE [LARGE SCALE GENOMIC DNA]</scope>
    <source>
        <strain evidence="2 3">JCM 183640</strain>
    </source>
</reference>
<dbReference type="Gene3D" id="3.40.50.620">
    <property type="entry name" value="HUPs"/>
    <property type="match status" value="1"/>
</dbReference>